<gene>
    <name evidence="12" type="ORF">FW778_08085</name>
</gene>
<evidence type="ECO:0000259" key="9">
    <source>
        <dbReference type="Pfam" id="PF04024"/>
    </source>
</evidence>
<feature type="coiled-coil region" evidence="6">
    <location>
        <begin position="669"/>
        <end position="721"/>
    </location>
</feature>
<accession>A0A5J5IQX8</accession>
<evidence type="ECO:0000259" key="11">
    <source>
        <dbReference type="Pfam" id="PF22744"/>
    </source>
</evidence>
<comment type="caution">
    <text evidence="12">The sequence shown here is derived from an EMBL/GenBank/DDBJ whole genome shotgun (WGS) entry which is preliminary data.</text>
</comment>
<name>A0A5J5IQX8_9BACT</name>
<feature type="region of interest" description="Disordered" evidence="7">
    <location>
        <begin position="634"/>
        <end position="658"/>
    </location>
</feature>
<feature type="domain" description="PspC-related transmembrane region" evidence="10">
    <location>
        <begin position="322"/>
        <end position="440"/>
    </location>
</feature>
<keyword evidence="6" id="KW-0175">Coiled coil</keyword>
<keyword evidence="3 8" id="KW-0812">Transmembrane</keyword>
<dbReference type="PANTHER" id="PTHR33885:SF3">
    <property type="entry name" value="PHAGE SHOCK PROTEIN C"/>
    <property type="match status" value="1"/>
</dbReference>
<keyword evidence="13" id="KW-1185">Reference proteome</keyword>
<protein>
    <submittedName>
        <fullName evidence="12">PspC domain-containing protein</fullName>
    </submittedName>
</protein>
<evidence type="ECO:0000256" key="1">
    <source>
        <dbReference type="ARBA" id="ARBA00004162"/>
    </source>
</evidence>
<feature type="transmembrane region" description="Helical" evidence="8">
    <location>
        <begin position="154"/>
        <end position="177"/>
    </location>
</feature>
<feature type="transmembrane region" description="Helical" evidence="8">
    <location>
        <begin position="130"/>
        <end position="148"/>
    </location>
</feature>
<organism evidence="12 13">
    <name type="scientific">Ginsengibacter hankyongi</name>
    <dbReference type="NCBI Taxonomy" id="2607284"/>
    <lineage>
        <taxon>Bacteria</taxon>
        <taxon>Pseudomonadati</taxon>
        <taxon>Bacteroidota</taxon>
        <taxon>Chitinophagia</taxon>
        <taxon>Chitinophagales</taxon>
        <taxon>Chitinophagaceae</taxon>
        <taxon>Ginsengibacter</taxon>
    </lineage>
</organism>
<evidence type="ECO:0000256" key="8">
    <source>
        <dbReference type="SAM" id="Phobius"/>
    </source>
</evidence>
<sequence>MKKVININFQGAVVPIEETSYELLKQYTESLRQYFANEDGRDEIINDIESRISELFQERLKKGSTCITDDDVNAIIKNMGRPQDLEDAEGGEQEATKEKTTNQKEESTFQDSWNWKGPGKRLYRDENHKVLGGVCSGIAAYFGIDPVIVRVLFIVSGIGFLLYLLLWIFVPGSNMLVNGVRKRLYRNPDGKIIGGVCSGMGSYFNVNPWLPRIIFLIPFISFFFRWGHVGPLTFPNFLSFSFSPGTFIIYIILWLVIPEATTTSEKLEMKGEKVDLTSIKNSVVEEMKGVKERVNKLGMEAGNIAKEKGSEIGKEMQYAAKRTSGALGNIIVTLFKIFAYFVLGCIALALIIALFSIAVVSIGLFPLKAFVLTDGWQSVLAWGTLIFFIGVPVVGVITFIIRRIAKIKSTNRMMRFSFLGLWILGIICFVSLIASVGNDFRRSSSITEEKIALTNPGVQSLEVTSFNNNRYYRSDSWFRFEPFANFDDDTVFIGNVRIRIEKSPTDSFEVGLIKMCSGDTRRDADTLAALINFNISQSDSILFSDRAISINTKDKFRNQSVEVIVYVPVGHRIKINKNMSYNRIRINGPWWNNNDWYDWENNDDYDYKYDETYIMKEDGLYTLDGIPANKESDYRRDWNSDYDEDQNPGTLPNDQNYRYNQHDKIDSLSNAKKLQIEKIQASLDSLKKEKEKEDTRLKDSLNNAKEKLEQKIEKLDAKTGASAYIRIDKPSYNFVMHI</sequence>
<feature type="domain" description="Phage shock protein PspC N-terminal" evidence="9">
    <location>
        <begin position="182"/>
        <end position="260"/>
    </location>
</feature>
<dbReference type="InterPro" id="IPR052027">
    <property type="entry name" value="PspC"/>
</dbReference>
<comment type="subcellular location">
    <subcellularLocation>
        <location evidence="1">Cell membrane</location>
        <topology evidence="1">Single-pass membrane protein</topology>
    </subcellularLocation>
</comment>
<feature type="transmembrane region" description="Helical" evidence="8">
    <location>
        <begin position="379"/>
        <end position="401"/>
    </location>
</feature>
<dbReference type="InterPro" id="IPR054319">
    <property type="entry name" value="PspC-rel_ToastRack"/>
</dbReference>
<proteinExistence type="predicted"/>
<feature type="compositionally biased region" description="Polar residues" evidence="7">
    <location>
        <begin position="647"/>
        <end position="658"/>
    </location>
</feature>
<dbReference type="GO" id="GO:0005886">
    <property type="term" value="C:plasma membrane"/>
    <property type="evidence" value="ECO:0007669"/>
    <property type="project" value="UniProtKB-SubCell"/>
</dbReference>
<evidence type="ECO:0000256" key="2">
    <source>
        <dbReference type="ARBA" id="ARBA00022475"/>
    </source>
</evidence>
<evidence type="ECO:0000256" key="4">
    <source>
        <dbReference type="ARBA" id="ARBA00022989"/>
    </source>
</evidence>
<feature type="transmembrane region" description="Helical" evidence="8">
    <location>
        <begin position="209"/>
        <end position="226"/>
    </location>
</feature>
<dbReference type="Proteomes" id="UP000326903">
    <property type="component" value="Unassembled WGS sequence"/>
</dbReference>
<dbReference type="InterPro" id="IPR007168">
    <property type="entry name" value="Phageshock_PspC_N"/>
</dbReference>
<feature type="compositionally biased region" description="Basic and acidic residues" evidence="7">
    <location>
        <begin position="94"/>
        <end position="107"/>
    </location>
</feature>
<feature type="domain" description="Phage shock protein PspC N-terminal" evidence="9">
    <location>
        <begin position="120"/>
        <end position="171"/>
    </location>
</feature>
<evidence type="ECO:0000313" key="12">
    <source>
        <dbReference type="EMBL" id="KAA9041962.1"/>
    </source>
</evidence>
<feature type="region of interest" description="Disordered" evidence="7">
    <location>
        <begin position="83"/>
        <end position="110"/>
    </location>
</feature>
<keyword evidence="4 8" id="KW-1133">Transmembrane helix</keyword>
<keyword evidence="2" id="KW-1003">Cell membrane</keyword>
<dbReference type="Pfam" id="PF04024">
    <property type="entry name" value="PspC"/>
    <property type="match status" value="2"/>
</dbReference>
<dbReference type="AlphaFoldDB" id="A0A5J5IQX8"/>
<dbReference type="Pfam" id="PF22744">
    <property type="entry name" value="Toast-rack_PspC-Cterm"/>
    <property type="match status" value="1"/>
</dbReference>
<evidence type="ECO:0000256" key="3">
    <source>
        <dbReference type="ARBA" id="ARBA00022692"/>
    </source>
</evidence>
<feature type="transmembrane region" description="Helical" evidence="8">
    <location>
        <begin position="413"/>
        <end position="434"/>
    </location>
</feature>
<evidence type="ECO:0000256" key="5">
    <source>
        <dbReference type="ARBA" id="ARBA00023136"/>
    </source>
</evidence>
<reference evidence="12 13" key="1">
    <citation type="submission" date="2019-09" db="EMBL/GenBank/DDBJ databases">
        <title>Draft genome sequence of Ginsengibacter sp. BR5-29.</title>
        <authorList>
            <person name="Im W.-T."/>
        </authorList>
    </citation>
    <scope>NUCLEOTIDE SEQUENCE [LARGE SCALE GENOMIC DNA]</scope>
    <source>
        <strain evidence="12 13">BR5-29</strain>
    </source>
</reference>
<evidence type="ECO:0000256" key="7">
    <source>
        <dbReference type="SAM" id="MobiDB-lite"/>
    </source>
</evidence>
<dbReference type="RefSeq" id="WP_150414091.1">
    <property type="nucleotide sequence ID" value="NZ_VYQF01000001.1"/>
</dbReference>
<evidence type="ECO:0000256" key="6">
    <source>
        <dbReference type="SAM" id="Coils"/>
    </source>
</evidence>
<keyword evidence="5 8" id="KW-0472">Membrane</keyword>
<dbReference type="PANTHER" id="PTHR33885">
    <property type="entry name" value="PHAGE SHOCK PROTEIN C"/>
    <property type="match status" value="1"/>
</dbReference>
<dbReference type="InterPro" id="IPR054321">
    <property type="entry name" value="PspC-rel_TM"/>
</dbReference>
<feature type="domain" description="PspC-related ToastRack" evidence="11">
    <location>
        <begin position="489"/>
        <end position="608"/>
    </location>
</feature>
<evidence type="ECO:0000259" key="10">
    <source>
        <dbReference type="Pfam" id="PF22571"/>
    </source>
</evidence>
<evidence type="ECO:0000313" key="13">
    <source>
        <dbReference type="Proteomes" id="UP000326903"/>
    </source>
</evidence>
<dbReference type="EMBL" id="VYQF01000001">
    <property type="protein sequence ID" value="KAA9041962.1"/>
    <property type="molecule type" value="Genomic_DNA"/>
</dbReference>
<dbReference type="Pfam" id="PF22571">
    <property type="entry name" value="LiaI-LiaF-TM_PspC"/>
    <property type="match status" value="1"/>
</dbReference>
<feature type="transmembrane region" description="Helical" evidence="8">
    <location>
        <begin position="337"/>
        <end position="367"/>
    </location>
</feature>
<feature type="transmembrane region" description="Helical" evidence="8">
    <location>
        <begin position="238"/>
        <end position="257"/>
    </location>
</feature>